<keyword evidence="2" id="KW-0456">Lyase</keyword>
<dbReference type="GO" id="GO:0050549">
    <property type="term" value="F:cyclohexyl-isocyanide hydratase activity"/>
    <property type="evidence" value="ECO:0007669"/>
    <property type="project" value="UniProtKB-EC"/>
</dbReference>
<dbReference type="Proteomes" id="UP000343317">
    <property type="component" value="Unassembled WGS sequence"/>
</dbReference>
<evidence type="ECO:0000256" key="1">
    <source>
        <dbReference type="SAM" id="SignalP"/>
    </source>
</evidence>
<dbReference type="RefSeq" id="WP_150620483.1">
    <property type="nucleotide sequence ID" value="NZ_CABPSM010000005.1"/>
</dbReference>
<feature type="chain" id="PRO_5022701328" evidence="1">
    <location>
        <begin position="22"/>
        <end position="150"/>
    </location>
</feature>
<keyword evidence="1" id="KW-0732">Signal</keyword>
<proteinExistence type="predicted"/>
<dbReference type="EC" id="4.2.1.103" evidence="2"/>
<evidence type="ECO:0000313" key="3">
    <source>
        <dbReference type="Proteomes" id="UP000343317"/>
    </source>
</evidence>
<protein>
    <submittedName>
        <fullName evidence="2">Isonitrile hydratase</fullName>
        <ecNumber evidence="2">4.2.1.103</ecNumber>
    </submittedName>
</protein>
<reference evidence="2 3" key="1">
    <citation type="submission" date="2019-08" db="EMBL/GenBank/DDBJ databases">
        <authorList>
            <person name="Peeters C."/>
        </authorList>
    </citation>
    <scope>NUCLEOTIDE SEQUENCE [LARGE SCALE GENOMIC DNA]</scope>
    <source>
        <strain evidence="2 3">LMG 31112</strain>
    </source>
</reference>
<dbReference type="AlphaFoldDB" id="A0A5E4USI0"/>
<feature type="signal peptide" evidence="1">
    <location>
        <begin position="1"/>
        <end position="21"/>
    </location>
</feature>
<sequence>MHILRSILLCLLIAQIVASSAAPRSTHSEVAAQARQGLLDALAERPRDPVIDGTDDISLALVSDAWSRTWRSQAVAVAPQVSSGHAMLASGLQLVAQDNETLRSAHTVTLAPEATAMARFTQALDAIGQRYGPAERDIVTLAPEYADTTR</sequence>
<evidence type="ECO:0000313" key="2">
    <source>
        <dbReference type="EMBL" id="VVE01390.1"/>
    </source>
</evidence>
<gene>
    <name evidence="2" type="primary">inhA_2</name>
    <name evidence="2" type="ORF">PHO31112_02152</name>
</gene>
<organism evidence="2 3">
    <name type="scientific">Pandoraea horticolens</name>
    <dbReference type="NCBI Taxonomy" id="2508298"/>
    <lineage>
        <taxon>Bacteria</taxon>
        <taxon>Pseudomonadati</taxon>
        <taxon>Pseudomonadota</taxon>
        <taxon>Betaproteobacteria</taxon>
        <taxon>Burkholderiales</taxon>
        <taxon>Burkholderiaceae</taxon>
        <taxon>Pandoraea</taxon>
    </lineage>
</organism>
<dbReference type="EMBL" id="CABPSM010000005">
    <property type="protein sequence ID" value="VVE01390.1"/>
    <property type="molecule type" value="Genomic_DNA"/>
</dbReference>
<accession>A0A5E4USI0</accession>
<keyword evidence="3" id="KW-1185">Reference proteome</keyword>
<name>A0A5E4USI0_9BURK</name>